<dbReference type="Proteomes" id="UP000184342">
    <property type="component" value="Unassembled WGS sequence"/>
</dbReference>
<dbReference type="EMBL" id="FQYT01000004">
    <property type="protein sequence ID" value="SHI57345.1"/>
    <property type="molecule type" value="Genomic_DNA"/>
</dbReference>
<feature type="signal peptide" evidence="3">
    <location>
        <begin position="1"/>
        <end position="28"/>
    </location>
</feature>
<dbReference type="STRING" id="1122934.SAMN02745691_00503"/>
<dbReference type="InterPro" id="IPR057309">
    <property type="entry name" value="PcsB_CC"/>
</dbReference>
<evidence type="ECO:0000259" key="4">
    <source>
        <dbReference type="Pfam" id="PF07486"/>
    </source>
</evidence>
<keyword evidence="2" id="KW-0175">Coiled coil</keyword>
<keyword evidence="6" id="KW-0378">Hydrolase</keyword>
<dbReference type="AlphaFoldDB" id="A0A1M6C8L3"/>
<dbReference type="GO" id="GO:0016787">
    <property type="term" value="F:hydrolase activity"/>
    <property type="evidence" value="ECO:0007669"/>
    <property type="project" value="UniProtKB-KW"/>
</dbReference>
<evidence type="ECO:0000313" key="7">
    <source>
        <dbReference type="Proteomes" id="UP000184342"/>
    </source>
</evidence>
<dbReference type="Pfam" id="PF24568">
    <property type="entry name" value="CC_PcsB"/>
    <property type="match status" value="1"/>
</dbReference>
<feature type="chain" id="PRO_5012770794" evidence="3">
    <location>
        <begin position="29"/>
        <end position="377"/>
    </location>
</feature>
<dbReference type="InterPro" id="IPR042047">
    <property type="entry name" value="SleB_dom1"/>
</dbReference>
<proteinExistence type="predicted"/>
<evidence type="ECO:0000259" key="5">
    <source>
        <dbReference type="Pfam" id="PF24568"/>
    </source>
</evidence>
<organism evidence="6 7">
    <name type="scientific">Parasporobacterium paucivorans DSM 15970</name>
    <dbReference type="NCBI Taxonomy" id="1122934"/>
    <lineage>
        <taxon>Bacteria</taxon>
        <taxon>Bacillati</taxon>
        <taxon>Bacillota</taxon>
        <taxon>Clostridia</taxon>
        <taxon>Lachnospirales</taxon>
        <taxon>Lachnospiraceae</taxon>
        <taxon>Parasporobacterium</taxon>
    </lineage>
</organism>
<dbReference type="Gene3D" id="1.10.10.2520">
    <property type="entry name" value="Cell wall hydrolase SleB, domain 1"/>
    <property type="match status" value="1"/>
</dbReference>
<reference evidence="6 7" key="1">
    <citation type="submission" date="2016-11" db="EMBL/GenBank/DDBJ databases">
        <authorList>
            <person name="Jaros S."/>
            <person name="Januszkiewicz K."/>
            <person name="Wedrychowicz H."/>
        </authorList>
    </citation>
    <scope>NUCLEOTIDE SEQUENCE [LARGE SCALE GENOMIC DNA]</scope>
    <source>
        <strain evidence="6 7">DSM 15970</strain>
    </source>
</reference>
<keyword evidence="7" id="KW-1185">Reference proteome</keyword>
<feature type="coiled-coil region" evidence="2">
    <location>
        <begin position="164"/>
        <end position="230"/>
    </location>
</feature>
<evidence type="ECO:0000256" key="1">
    <source>
        <dbReference type="ARBA" id="ARBA00022729"/>
    </source>
</evidence>
<dbReference type="RefSeq" id="WP_073992792.1">
    <property type="nucleotide sequence ID" value="NZ_FQYT01000004.1"/>
</dbReference>
<feature type="coiled-coil region" evidence="2">
    <location>
        <begin position="66"/>
        <end position="100"/>
    </location>
</feature>
<dbReference type="Pfam" id="PF07486">
    <property type="entry name" value="Hydrolase_2"/>
    <property type="match status" value="1"/>
</dbReference>
<protein>
    <submittedName>
        <fullName evidence="6">N-terminal domain of peptidoglycan hydrolase CwlO-containing protein</fullName>
    </submittedName>
</protein>
<evidence type="ECO:0000256" key="2">
    <source>
        <dbReference type="SAM" id="Coils"/>
    </source>
</evidence>
<accession>A0A1M6C8L3</accession>
<evidence type="ECO:0000256" key="3">
    <source>
        <dbReference type="SAM" id="SignalP"/>
    </source>
</evidence>
<feature type="domain" description="Peptidoglycan hydrolase PcsB coiled-coil" evidence="5">
    <location>
        <begin position="109"/>
        <end position="169"/>
    </location>
</feature>
<keyword evidence="1 3" id="KW-0732">Signal</keyword>
<dbReference type="Gene3D" id="6.10.250.3150">
    <property type="match status" value="1"/>
</dbReference>
<dbReference type="InterPro" id="IPR011105">
    <property type="entry name" value="Cell_wall_hydrolase_SleB"/>
</dbReference>
<evidence type="ECO:0000313" key="6">
    <source>
        <dbReference type="EMBL" id="SHI57345.1"/>
    </source>
</evidence>
<gene>
    <name evidence="6" type="ORF">SAMN02745691_00503</name>
</gene>
<sequence length="377" mass="41784">MTKRSVIKISVLLLILLVAAVPASIGHAASVGKIDQQIQEEESNKAEIESGIAGLKGSITDLQSYLSELDSQMAELNGNLADNQNQIADKEAEIAATDEMLRETREIEQQQYEAMKKRIRFMYERQADSLLGILANAGNLADVLNKTSYISEMVAYDRNMLEKYNQTRIGIEQAQSQLASQKEELLALQKELDGKRNEINALLDNSTVQIAKYEDQVSEAEAAALGKEESIRQLQIQRMDAIAAASASSEKTIENIQYTYVPQEDDLKLLATIIYCEAANQPYEGKLAVGSVIINRVNSARFSQNTIYDVIFAPGQFAPVASGRFALRYAAGVTEECTRAAQEVLNGNVTGEWLFFLLNDGTRVGDVIGDHVFFYYW</sequence>
<name>A0A1M6C8L3_9FIRM</name>
<feature type="domain" description="Cell wall hydrolase SleB" evidence="4">
    <location>
        <begin position="281"/>
        <end position="360"/>
    </location>
</feature>